<comment type="caution">
    <text evidence="2">The sequence shown here is derived from an EMBL/GenBank/DDBJ whole genome shotgun (WGS) entry which is preliminary data.</text>
</comment>
<dbReference type="GO" id="GO:0008324">
    <property type="term" value="F:monoatomic cation transmembrane transporter activity"/>
    <property type="evidence" value="ECO:0007669"/>
    <property type="project" value="InterPro"/>
</dbReference>
<sequence length="106" mass="11789">MDYPGGQAILDIGDRLLLVGEPSELESFDKLAKGEIAVPKESTSCQWLILGESSPYTGKKISQANLRRQYGVEIQAIRREGKFIRWPQGNTKLQVGDRLLICGGFH</sequence>
<dbReference type="PANTHER" id="PTHR30445:SF8">
    <property type="entry name" value="K(+)_H(+) ANTIPORTER SUBUNIT KHTT"/>
    <property type="match status" value="1"/>
</dbReference>
<name>A0A3N6PIS8_9CYAN</name>
<reference evidence="2 3" key="1">
    <citation type="journal article" date="2018" name="ACS Chem. Biol.">
        <title>Ketoreductase domain dysfunction expands chemodiversity: malyngamide biosynthesis in the cyanobacterium Okeania hirsuta.</title>
        <authorList>
            <person name="Moss N.A."/>
            <person name="Leao T."/>
            <person name="Rankin M."/>
            <person name="McCullough T.M."/>
            <person name="Qu P."/>
            <person name="Korobeynikov A."/>
            <person name="Smith J.L."/>
            <person name="Gerwick L."/>
            <person name="Gerwick W.H."/>
        </authorList>
    </citation>
    <scope>NUCLEOTIDE SEQUENCE [LARGE SCALE GENOMIC DNA]</scope>
    <source>
        <strain evidence="2 3">PAB10Feb10-1</strain>
    </source>
</reference>
<organism evidence="2 3">
    <name type="scientific">Okeania hirsuta</name>
    <dbReference type="NCBI Taxonomy" id="1458930"/>
    <lineage>
        <taxon>Bacteria</taxon>
        <taxon>Bacillati</taxon>
        <taxon>Cyanobacteriota</taxon>
        <taxon>Cyanophyceae</taxon>
        <taxon>Oscillatoriophycideae</taxon>
        <taxon>Oscillatoriales</taxon>
        <taxon>Microcoleaceae</taxon>
        <taxon>Okeania</taxon>
    </lineage>
</organism>
<dbReference type="PROSITE" id="PS51202">
    <property type="entry name" value="RCK_C"/>
    <property type="match status" value="1"/>
</dbReference>
<dbReference type="InterPro" id="IPR036721">
    <property type="entry name" value="RCK_C_sf"/>
</dbReference>
<dbReference type="GO" id="GO:0006813">
    <property type="term" value="P:potassium ion transport"/>
    <property type="evidence" value="ECO:0007669"/>
    <property type="project" value="InterPro"/>
</dbReference>
<dbReference type="AlphaFoldDB" id="A0A3N6PIS8"/>
<evidence type="ECO:0000313" key="3">
    <source>
        <dbReference type="Proteomes" id="UP000269154"/>
    </source>
</evidence>
<feature type="domain" description="RCK C-terminal" evidence="1">
    <location>
        <begin position="33"/>
        <end position="106"/>
    </location>
</feature>
<keyword evidence="3" id="KW-1185">Reference proteome</keyword>
<dbReference type="SUPFAM" id="SSF116726">
    <property type="entry name" value="TrkA C-terminal domain-like"/>
    <property type="match status" value="1"/>
</dbReference>
<protein>
    <recommendedName>
        <fullName evidence="1">RCK C-terminal domain-containing protein</fullName>
    </recommendedName>
</protein>
<dbReference type="OrthoDB" id="9793589at2"/>
<dbReference type="Pfam" id="PF02080">
    <property type="entry name" value="TrkA_C"/>
    <property type="match status" value="1"/>
</dbReference>
<gene>
    <name evidence="2" type="ORF">D5R40_05185</name>
</gene>
<dbReference type="InterPro" id="IPR006037">
    <property type="entry name" value="RCK_C"/>
</dbReference>
<dbReference type="PANTHER" id="PTHR30445">
    <property type="entry name" value="K(+)_H(+) ANTIPORTER SUBUNIT KHTT"/>
    <property type="match status" value="1"/>
</dbReference>
<dbReference type="Proteomes" id="UP000269154">
    <property type="component" value="Unassembled WGS sequence"/>
</dbReference>
<evidence type="ECO:0000313" key="2">
    <source>
        <dbReference type="EMBL" id="RQH52041.1"/>
    </source>
</evidence>
<dbReference type="EMBL" id="RCBY01000017">
    <property type="protein sequence ID" value="RQH52041.1"/>
    <property type="molecule type" value="Genomic_DNA"/>
</dbReference>
<accession>A0A3N6PIS8</accession>
<dbReference type="Gene3D" id="3.30.70.1450">
    <property type="entry name" value="Regulator of K+ conductance, C-terminal domain"/>
    <property type="match status" value="1"/>
</dbReference>
<dbReference type="InterPro" id="IPR050144">
    <property type="entry name" value="AAE_transporter"/>
</dbReference>
<evidence type="ECO:0000259" key="1">
    <source>
        <dbReference type="PROSITE" id="PS51202"/>
    </source>
</evidence>
<proteinExistence type="predicted"/>